<organism evidence="1 2">
    <name type="scientific">Cysteiniphilum litorale</name>
    <dbReference type="NCBI Taxonomy" id="2056700"/>
    <lineage>
        <taxon>Bacteria</taxon>
        <taxon>Pseudomonadati</taxon>
        <taxon>Pseudomonadota</taxon>
        <taxon>Gammaproteobacteria</taxon>
        <taxon>Thiotrichales</taxon>
        <taxon>Fastidiosibacteraceae</taxon>
        <taxon>Cysteiniphilum</taxon>
    </lineage>
</organism>
<dbReference type="OrthoDB" id="9796523at2"/>
<reference evidence="1" key="1">
    <citation type="journal article" date="2014" name="Int. J. Syst. Evol. Microbiol.">
        <title>Complete genome sequence of Corynebacterium casei LMG S-19264T (=DSM 44701T), isolated from a smear-ripened cheese.</title>
        <authorList>
            <consortium name="US DOE Joint Genome Institute (JGI-PGF)"/>
            <person name="Walter F."/>
            <person name="Albersmeier A."/>
            <person name="Kalinowski J."/>
            <person name="Ruckert C."/>
        </authorList>
    </citation>
    <scope>NUCLEOTIDE SEQUENCE</scope>
    <source>
        <strain evidence="1">CGMCC 1.15758</strain>
    </source>
</reference>
<protein>
    <recommendedName>
        <fullName evidence="3">RloB domain-containing protein</fullName>
    </recommendedName>
</protein>
<proteinExistence type="predicted"/>
<dbReference type="EMBL" id="BMJS01000012">
    <property type="protein sequence ID" value="GGF97651.1"/>
    <property type="molecule type" value="Genomic_DNA"/>
</dbReference>
<accession>A0A8J2Z479</accession>
<sequence>MARTKRLARSNKRTPITRQFVFFVEGKTEEIYIESIFKQLDIDAKRIFPMKGNDKANIQNIENRVRTTDFNDSQSVIVVIDGDRDQQKIKEFSQKKKIFQSAKNFLIIVSVPNFERWLTLHYTEDKKKSIKDVCPKFEKTNTTVVEGIAQQHQIAIDSSIKLMPQDVKQYDNAQLIGYMLDNTALQMTNFYQLFEVIERSGV</sequence>
<keyword evidence="2" id="KW-1185">Reference proteome</keyword>
<dbReference type="AlphaFoldDB" id="A0A8J2Z479"/>
<evidence type="ECO:0000313" key="1">
    <source>
        <dbReference type="EMBL" id="GGF97651.1"/>
    </source>
</evidence>
<evidence type="ECO:0008006" key="3">
    <source>
        <dbReference type="Google" id="ProtNLM"/>
    </source>
</evidence>
<dbReference type="InterPro" id="IPR025591">
    <property type="entry name" value="RloB"/>
</dbReference>
<reference evidence="1" key="2">
    <citation type="submission" date="2020-09" db="EMBL/GenBank/DDBJ databases">
        <authorList>
            <person name="Sun Q."/>
            <person name="Zhou Y."/>
        </authorList>
    </citation>
    <scope>NUCLEOTIDE SEQUENCE</scope>
    <source>
        <strain evidence="1">CGMCC 1.15758</strain>
    </source>
</reference>
<dbReference type="RefSeq" id="WP_117002470.1">
    <property type="nucleotide sequence ID" value="NZ_BMJS01000012.1"/>
</dbReference>
<dbReference type="Pfam" id="PF13707">
    <property type="entry name" value="RloB"/>
    <property type="match status" value="1"/>
</dbReference>
<name>A0A8J2Z479_9GAMM</name>
<evidence type="ECO:0000313" key="2">
    <source>
        <dbReference type="Proteomes" id="UP000636949"/>
    </source>
</evidence>
<dbReference type="Proteomes" id="UP000636949">
    <property type="component" value="Unassembled WGS sequence"/>
</dbReference>
<gene>
    <name evidence="1" type="ORF">GCM10010995_13530</name>
</gene>
<comment type="caution">
    <text evidence="1">The sequence shown here is derived from an EMBL/GenBank/DDBJ whole genome shotgun (WGS) entry which is preliminary data.</text>
</comment>